<dbReference type="SUPFAM" id="SSF56112">
    <property type="entry name" value="Protein kinase-like (PK-like)"/>
    <property type="match status" value="1"/>
</dbReference>
<feature type="domain" description="Protein kinase" evidence="2">
    <location>
        <begin position="18"/>
        <end position="303"/>
    </location>
</feature>
<dbReference type="PROSITE" id="PS50011">
    <property type="entry name" value="PROTEIN_KINASE_DOM"/>
    <property type="match status" value="1"/>
</dbReference>
<dbReference type="InterPro" id="IPR000719">
    <property type="entry name" value="Prot_kinase_dom"/>
</dbReference>
<dbReference type="SMART" id="SM00220">
    <property type="entry name" value="S_TKc"/>
    <property type="match status" value="1"/>
</dbReference>
<sequence>MSGMGTGSVVKDEHGRPLRLDRLLGVGGQGEVWASGSRVAVKLLNARTPRARAALRERLGVVRRLPLDGLPISRPYSMLAEPHAGYTMDLLADMDPLRALSAPSSRDLLTWYAASGGLRRRLTLLAAAADALARLHARGIVYGDPSPSNVLVSADPAHEEIWLIDADNLGVVSDVPEHGYATFGYGAPELIAGTGGISSLSDAHAFAVIVLETIALVHPFLGDAVEEAGPEEQDRAFSGGLPWIDDPDDARNRSSNGLDREVVLTLGLRKLAARTFGEGLHRPCRRPSLGEWRAKLRAAADLLVPCTACAQASYVVNPRCSWCGAPIAPPLLAAVGLAVPGALEESPLSEALAVPQGRWIGVRSRNVLVSSEDPPGRHVAWLHWEPGRHLVIRNEGDGPIWLRRDTGGPQLSVEPHGEISVPAHGAVPEWTVHFGAPSEIHRMLRFRSLKGRS</sequence>
<reference evidence="4" key="1">
    <citation type="journal article" date="2019" name="Int. J. Syst. Evol. Microbiol.">
        <title>The Global Catalogue of Microorganisms (GCM) 10K type strain sequencing project: providing services to taxonomists for standard genome sequencing and annotation.</title>
        <authorList>
            <consortium name="The Broad Institute Genomics Platform"/>
            <consortium name="The Broad Institute Genome Sequencing Center for Infectious Disease"/>
            <person name="Wu L."/>
            <person name="Ma J."/>
        </authorList>
    </citation>
    <scope>NUCLEOTIDE SEQUENCE [LARGE SCALE GENOMIC DNA]</scope>
    <source>
        <strain evidence="4">JCM 9377</strain>
    </source>
</reference>
<gene>
    <name evidence="3" type="ORF">GCM10010468_15000</name>
</gene>
<dbReference type="RefSeq" id="WP_344823763.1">
    <property type="nucleotide sequence ID" value="NZ_BAAAUV010000003.1"/>
</dbReference>
<protein>
    <recommendedName>
        <fullName evidence="2">Protein kinase domain-containing protein</fullName>
    </recommendedName>
</protein>
<comment type="caution">
    <text evidence="3">The sequence shown here is derived from an EMBL/GenBank/DDBJ whole genome shotgun (WGS) entry which is preliminary data.</text>
</comment>
<dbReference type="InterPro" id="IPR011009">
    <property type="entry name" value="Kinase-like_dom_sf"/>
</dbReference>
<organism evidence="3 4">
    <name type="scientific">Actinocorallia longicatena</name>
    <dbReference type="NCBI Taxonomy" id="111803"/>
    <lineage>
        <taxon>Bacteria</taxon>
        <taxon>Bacillati</taxon>
        <taxon>Actinomycetota</taxon>
        <taxon>Actinomycetes</taxon>
        <taxon>Streptosporangiales</taxon>
        <taxon>Thermomonosporaceae</taxon>
        <taxon>Actinocorallia</taxon>
    </lineage>
</organism>
<accession>A0ABP6Q2M7</accession>
<dbReference type="Pfam" id="PF00069">
    <property type="entry name" value="Pkinase"/>
    <property type="match status" value="1"/>
</dbReference>
<keyword evidence="4" id="KW-1185">Reference proteome</keyword>
<evidence type="ECO:0000313" key="3">
    <source>
        <dbReference type="EMBL" id="GAA3201682.1"/>
    </source>
</evidence>
<evidence type="ECO:0000313" key="4">
    <source>
        <dbReference type="Proteomes" id="UP001501237"/>
    </source>
</evidence>
<dbReference type="Gene3D" id="1.10.510.10">
    <property type="entry name" value="Transferase(Phosphotransferase) domain 1"/>
    <property type="match status" value="1"/>
</dbReference>
<evidence type="ECO:0000256" key="1">
    <source>
        <dbReference type="SAM" id="MobiDB-lite"/>
    </source>
</evidence>
<name>A0ABP6Q2M7_9ACTN</name>
<dbReference type="EMBL" id="BAAAUV010000003">
    <property type="protein sequence ID" value="GAA3201682.1"/>
    <property type="molecule type" value="Genomic_DNA"/>
</dbReference>
<dbReference type="Proteomes" id="UP001501237">
    <property type="component" value="Unassembled WGS sequence"/>
</dbReference>
<proteinExistence type="predicted"/>
<evidence type="ECO:0000259" key="2">
    <source>
        <dbReference type="PROSITE" id="PS50011"/>
    </source>
</evidence>
<feature type="region of interest" description="Disordered" evidence="1">
    <location>
        <begin position="229"/>
        <end position="255"/>
    </location>
</feature>